<dbReference type="PANTHER" id="PTHR39428:SF1">
    <property type="entry name" value="F420H(2)-DEPENDENT QUINONE REDUCTASE RV1261C"/>
    <property type="match status" value="1"/>
</dbReference>
<evidence type="ECO:0000313" key="4">
    <source>
        <dbReference type="Proteomes" id="UP000195755"/>
    </source>
</evidence>
<dbReference type="RefSeq" id="WP_087927839.1">
    <property type="nucleotide sequence ID" value="NZ_CP021744.1"/>
</dbReference>
<dbReference type="InterPro" id="IPR004378">
    <property type="entry name" value="F420H2_quin_Rdtase"/>
</dbReference>
<protein>
    <recommendedName>
        <fullName evidence="5">Nitroreductase family deazaflavin-dependent oxidoreductase</fullName>
    </recommendedName>
</protein>
<dbReference type="KEGG" id="salj:SMD11_4158"/>
<dbReference type="PANTHER" id="PTHR39428">
    <property type="entry name" value="F420H(2)-DEPENDENT QUINONE REDUCTASE RV1261C"/>
    <property type="match status" value="1"/>
</dbReference>
<dbReference type="SUPFAM" id="SSF50475">
    <property type="entry name" value="FMN-binding split barrel"/>
    <property type="match status" value="1"/>
</dbReference>
<dbReference type="Gene3D" id="2.30.110.10">
    <property type="entry name" value="Electron Transport, Fmn-binding Protein, Chain A"/>
    <property type="match status" value="1"/>
</dbReference>
<dbReference type="NCBIfam" id="TIGR00026">
    <property type="entry name" value="hi_GC_TIGR00026"/>
    <property type="match status" value="1"/>
</dbReference>
<reference evidence="3 4" key="1">
    <citation type="submission" date="2017-06" db="EMBL/GenBank/DDBJ databases">
        <title>Streptomyces albireticuli Genome sequencing and assembly.</title>
        <authorList>
            <person name="Wang Y."/>
            <person name="Du B."/>
            <person name="Ding Y."/>
            <person name="Liu H."/>
            <person name="Hou Q."/>
            <person name="Liu K."/>
            <person name="Yao L."/>
            <person name="Wang C."/>
        </authorList>
    </citation>
    <scope>NUCLEOTIDE SEQUENCE [LARGE SCALE GENOMIC DNA]</scope>
    <source>
        <strain evidence="3 4">MDJK11</strain>
    </source>
</reference>
<dbReference type="GO" id="GO:0005886">
    <property type="term" value="C:plasma membrane"/>
    <property type="evidence" value="ECO:0007669"/>
    <property type="project" value="TreeGrafter"/>
</dbReference>
<organism evidence="3 4">
    <name type="scientific">Streptomyces albireticuli</name>
    <dbReference type="NCBI Taxonomy" id="1940"/>
    <lineage>
        <taxon>Bacteria</taxon>
        <taxon>Bacillati</taxon>
        <taxon>Actinomycetota</taxon>
        <taxon>Actinomycetes</taxon>
        <taxon>Kitasatosporales</taxon>
        <taxon>Streptomycetaceae</taxon>
        <taxon>Streptomyces</taxon>
    </lineage>
</organism>
<accession>A0A1Z2L644</accession>
<comment type="similarity">
    <text evidence="1">Belongs to the F420H(2)-dependent quinone reductase family.</text>
</comment>
<dbReference type="Proteomes" id="UP000195755">
    <property type="component" value="Chromosome"/>
</dbReference>
<sequence length="167" mass="17566">MTNTAPAPADSPSAAPAVNSNPFNLRVIEEFRANAGRVGGQFAGVRLLLLTTLGARSGLPRTTPLVHLEDGADRLVVFASNGGSPTAPAWFHNLMAAPEATVEVGAERRSVRARLVDEAEHDALWARQIAADPAFADFRERARRAGRTTPLVALERVAPAPEAGGAV</sequence>
<gene>
    <name evidence="3" type="ORF">SMD11_4158</name>
</gene>
<evidence type="ECO:0008006" key="5">
    <source>
        <dbReference type="Google" id="ProtNLM"/>
    </source>
</evidence>
<evidence type="ECO:0000256" key="2">
    <source>
        <dbReference type="ARBA" id="ARBA00049106"/>
    </source>
</evidence>
<dbReference type="GO" id="GO:0016491">
    <property type="term" value="F:oxidoreductase activity"/>
    <property type="evidence" value="ECO:0007669"/>
    <property type="project" value="InterPro"/>
</dbReference>
<name>A0A1Z2L644_9ACTN</name>
<dbReference type="AlphaFoldDB" id="A0A1Z2L644"/>
<dbReference type="OrthoDB" id="8225825at2"/>
<dbReference type="GO" id="GO:0070967">
    <property type="term" value="F:coenzyme F420 binding"/>
    <property type="evidence" value="ECO:0007669"/>
    <property type="project" value="TreeGrafter"/>
</dbReference>
<evidence type="ECO:0000313" key="3">
    <source>
        <dbReference type="EMBL" id="ARZ69769.1"/>
    </source>
</evidence>
<evidence type="ECO:0000256" key="1">
    <source>
        <dbReference type="ARBA" id="ARBA00008710"/>
    </source>
</evidence>
<dbReference type="EMBL" id="CP021744">
    <property type="protein sequence ID" value="ARZ69769.1"/>
    <property type="molecule type" value="Genomic_DNA"/>
</dbReference>
<proteinExistence type="inferred from homology"/>
<comment type="catalytic activity">
    <reaction evidence="2">
        <text>oxidized coenzyme F420-(gamma-L-Glu)(n) + a quinol + H(+) = reduced coenzyme F420-(gamma-L-Glu)(n) + a quinone</text>
        <dbReference type="Rhea" id="RHEA:39663"/>
        <dbReference type="Rhea" id="RHEA-COMP:12939"/>
        <dbReference type="Rhea" id="RHEA-COMP:14378"/>
        <dbReference type="ChEBI" id="CHEBI:15378"/>
        <dbReference type="ChEBI" id="CHEBI:24646"/>
        <dbReference type="ChEBI" id="CHEBI:132124"/>
        <dbReference type="ChEBI" id="CHEBI:133980"/>
        <dbReference type="ChEBI" id="CHEBI:139511"/>
    </reaction>
</comment>
<dbReference type="InterPro" id="IPR012349">
    <property type="entry name" value="Split_barrel_FMN-bd"/>
</dbReference>
<dbReference type="Pfam" id="PF04075">
    <property type="entry name" value="F420H2_quin_red"/>
    <property type="match status" value="1"/>
</dbReference>